<protein>
    <recommendedName>
        <fullName evidence="2">Filamentous haemagglutinin FhaB/tRNA nuclease CdiA-like TPS domain-containing protein</fullName>
    </recommendedName>
</protein>
<dbReference type="STRING" id="1513271.XM47_06340"/>
<dbReference type="Proteomes" id="UP000037600">
    <property type="component" value="Unassembled WGS sequence"/>
</dbReference>
<evidence type="ECO:0000313" key="3">
    <source>
        <dbReference type="EMBL" id="KMT66061.1"/>
    </source>
</evidence>
<keyword evidence="4" id="KW-1185">Reference proteome</keyword>
<proteinExistence type="predicted"/>
<dbReference type="InterPro" id="IPR043709">
    <property type="entry name" value="DUF5649"/>
</dbReference>
<sequence length="2736" mass="271022">MNRKTTRVKANTPFSHPLTTTKSSIAIAISTALFASNAFSATTGSLADSSVDSNGGATISGVGDGSKTASVDTVTQNTIIDWSTLGLASDETINFNGGVVDSVILNRVVGNDASLMDGAVNSSNVETLIFVNPNGITVGSNFNNTGALNSNLMISTKDIADLTGYDSDDSDGIDENFGLTLTDSGNNADITINAIRATVNDDKLLNIVSEGNVTITNSGSGTDTLGANYLTITADGNVDGSAGAIAADGEISISAAGLDGTDGDVDIESVKAGVIYIDAAGDVSVSQSESTLTIGQIEGANIDLTSVQSLAGGAVIVNNPITATTGSQSGKNTDFSDADAHLISDGTITITASDSATNNLEIGSSGNLIQVSSAGGTLTTSGTKVGNLYLELDGSLNLGDVTAAENIQITGVNDSDQITQTGTLTLSKSAGGEIELDFEGADVTNLDVTVSNSNDLSITANDLTSATIDDTNVADLTISADDISAATIANTDDISITSDSLGLASGISATGQTITLSVDGAISGATGTDFTADTLVINGSNSSGTFETDVNNLNLTSAGSLDVTNDGNLVLGVATVNGDTSISAANAGDDITIGNSMTIASGASLSLDTSGAGEIIINGAVSGDSASAGTLNLVADNMDINSAIDTGVVTIDSATADANIDLGGATGTLNLDSTSLSNLTAGTNEQNVQISDAANTGTVTISSSINNANVNLDINSSALNIDSAVTAKTLDIDSTSTVTTTATVSADDISVVASGDVTLLTDVDTIDIDAGTGNISITETDALTLNDITTTSTATNAIVISSAALTSNASTSIETGAGGQIGLTTTGDVDINVTGGATFNALSDGVALAIDAGSNSLTFTDAVGDDNADDTLTVTSLDIQSATDISTGADAITVTAGDLDLSATGTLTVAGALSATGDVTLSGNTVSLAAVTSDSDTSGAGDITIEAGTGDLALSGTLTTNNNDIDIRGLSDSDTLGLGSGTGDVNISQAELDLIQAGTGVITFGKATGGAVDIDAVDLDTTTTHSGVDILSAGAIAIDNALNIGAGGDNDLDLQGASISNGGSAVITANELDIVTTGNAVLSGSNALDGTLTANIGGDLTVTNTAGLDLGAVTTTSFTLTTNGAVTDSGTVIATGTTTIDSMGNDITLDSAANDFETINLDGANVTVVDVDSIDLGTTDATGNLSITAAGDVTDSGVITVTGTTSVTNANADVILDGDSNSFTGAVTVTDNSGSEGTVDVTLDNGSTDLDLTVNSVGDVTVESAGALGLGGFAAGDFTATSSTSMSNIASLRIDGRADLNSTGDIVLTNTGNNFNIVDASTSGDVTLVDEREFILGDITATNLTATSNVDNVGTGESLTQDAGTTINVTGTTTVATGTNGSNDAELTLNEAGNDFGTLIVSRGSDVTINDVDDVVIGGVTASGDLDITAGGAVTDSGTITVTGDTSVMATGFDITLADASSDFGTIDLDGTNVSIVDVDDVDLGVVTATGTLDVTAGGAVTDSGTVDVTGATTVTATGFDISLNTVDNNFDSVMLDGANITVVDEDALDIGMTTASALTITASGDVTDTDVITVSGTTTIDTSGANGDIDLSTNTQVLNTLVVNAGTGDVDVDETDALTLEVTAAADVTIDSVGALTLNAGSMDNLTVSAADSVADAGALLIVNTASIDTSVAGGNIDLANTADSHLITTLVANAGVGTVDVDTNAALFLGNITASALTADVNNGGLTSTGTLTVSGLTDIDTSHSNGGIALNNTAHSLSSLQVNAGTGNVDINEADALTLAVTAAGDVTLDSVGALTLNAGSMANLTVTTSASITDAGALTITDTANLTTSNGVVDLDNNTHSLTNLLVNAGTGVIDIAETDNLNLGTTTGSALTITAGGDVTDTGVVTVSGTTSINTSGASGDIDLSNNAQVLNTLVVNAGTGDVYVNETDALTLEVTAAGDVTVDSVGALTLNAGSMADLTVTAASSVTDAGALTSTGTVSIDTSAANGNIDLDNNVHTLANFGGNAGTGTIDILELNDLNLGTTTASALTIISAGAITDTGVITVSGTTTLDTSTGNGNVVLDDAANSFAGSVAVNAGTGDVTLVDSTALELGATTANMLTVTSGGDLTDSATVTVNTLDFDSTGGVTLDAIDVSTINDSAAQGSVAITTTANSGDTLTVNDIIITDSTPVNTNESDYSVSITETQGSAETGITLAGDIKATDGASDLYLSSVSVSAGSSNEREIDSDGNALLKAKAFTFTAHGNLGRTNPIDIDWKDSTASSVNRLTVSLGDLDAVDIDNDTNHSNNNSDFDDVSLNINIAGFDLEDEDNLQGGSREIAISFTTENSSDTSAGPDLIDATNDTLSGNFLELNYFNRNTFTSVNNRIDQLEELLGEGFDSDNGQTVAAYISYLVNGDDGINGFVDIDGDLVTAGINASDFFDGTGGSFTTITKLGNQIASIADFFDSADATATAADGSDVSYATLKSSVRAGDLNSDSTSDTLANEIAAIQTDIDNNETASDSADTALDNRVTEVEGTLTGYTSASTVAAAVTANATAISDETTRATAAELANATAISDETTRATAAEMANATAISDETTRATTAETANATKLAALAAFTMDTDGNITSTTINNDVNVTAGGTGASLSNAIADVTANATEIASVKNTANIANAKADAIADFRVGEGDTAATTVEEVNNSNVVLKAVDATAATVGDETLGQLGNDVQDIEDDKNTGNGFLDFFRKLFGNSEQ</sequence>
<comment type="caution">
    <text evidence="3">The sequence shown here is derived from an EMBL/GenBank/DDBJ whole genome shotgun (WGS) entry which is preliminary data.</text>
</comment>
<dbReference type="PATRIC" id="fig|1513271.3.peg.1298"/>
<dbReference type="NCBIfam" id="TIGR01901">
    <property type="entry name" value="adhes_NPXG"/>
    <property type="match status" value="1"/>
</dbReference>
<organism evidence="3 4">
    <name type="scientific">Catenovulum maritimum</name>
    <dbReference type="NCBI Taxonomy" id="1513271"/>
    <lineage>
        <taxon>Bacteria</taxon>
        <taxon>Pseudomonadati</taxon>
        <taxon>Pseudomonadota</taxon>
        <taxon>Gammaproteobacteria</taxon>
        <taxon>Alteromonadales</taxon>
        <taxon>Alteromonadaceae</taxon>
        <taxon>Catenovulum</taxon>
    </lineage>
</organism>
<dbReference type="EMBL" id="LAZL01000007">
    <property type="protein sequence ID" value="KMT66061.1"/>
    <property type="molecule type" value="Genomic_DNA"/>
</dbReference>
<dbReference type="Pfam" id="PF18886">
    <property type="entry name" value="DUF5649"/>
    <property type="match status" value="14"/>
</dbReference>
<dbReference type="RefSeq" id="WP_048690852.1">
    <property type="nucleotide sequence ID" value="NZ_KQ130485.1"/>
</dbReference>
<evidence type="ECO:0000313" key="4">
    <source>
        <dbReference type="Proteomes" id="UP000037600"/>
    </source>
</evidence>
<keyword evidence="1" id="KW-0732">Signal</keyword>
<reference evidence="3 4" key="1">
    <citation type="submission" date="2015-04" db="EMBL/GenBank/DDBJ databases">
        <title>Draft Genome Sequence of the Novel Agar-Digesting Marine Bacterium Q1.</title>
        <authorList>
            <person name="Li Y."/>
            <person name="Li D."/>
            <person name="Chen G."/>
            <person name="Du Z."/>
        </authorList>
    </citation>
    <scope>NUCLEOTIDE SEQUENCE [LARGE SCALE GENOMIC DNA]</scope>
    <source>
        <strain evidence="3 4">Q1</strain>
    </source>
</reference>
<name>A0A0J8JN81_9ALTE</name>
<dbReference type="OrthoDB" id="2664633at2"/>
<feature type="chain" id="PRO_5005301528" description="Filamentous haemagglutinin FhaB/tRNA nuclease CdiA-like TPS domain-containing protein" evidence="1">
    <location>
        <begin position="41"/>
        <end position="2736"/>
    </location>
</feature>
<dbReference type="Gene3D" id="2.160.20.10">
    <property type="entry name" value="Single-stranded right-handed beta-helix, Pectin lyase-like"/>
    <property type="match status" value="1"/>
</dbReference>
<dbReference type="InterPro" id="IPR012334">
    <property type="entry name" value="Pectin_lyas_fold"/>
</dbReference>
<accession>A0A0J8JN81</accession>
<dbReference type="SMART" id="SM00912">
    <property type="entry name" value="Haemagg_act"/>
    <property type="match status" value="1"/>
</dbReference>
<evidence type="ECO:0000259" key="2">
    <source>
        <dbReference type="SMART" id="SM00912"/>
    </source>
</evidence>
<feature type="signal peptide" evidence="1">
    <location>
        <begin position="1"/>
        <end position="40"/>
    </location>
</feature>
<gene>
    <name evidence="3" type="ORF">XM47_06340</name>
</gene>
<dbReference type="InterPro" id="IPR008638">
    <property type="entry name" value="FhaB/CdiA-like_TPS"/>
</dbReference>
<dbReference type="SUPFAM" id="SSF51126">
    <property type="entry name" value="Pectin lyase-like"/>
    <property type="match status" value="1"/>
</dbReference>
<evidence type="ECO:0000256" key="1">
    <source>
        <dbReference type="SAM" id="SignalP"/>
    </source>
</evidence>
<dbReference type="InterPro" id="IPR011050">
    <property type="entry name" value="Pectin_lyase_fold/virulence"/>
</dbReference>
<feature type="domain" description="Filamentous haemagglutinin FhaB/tRNA nuclease CdiA-like TPS" evidence="2">
    <location>
        <begin position="41"/>
        <end position="163"/>
    </location>
</feature>